<evidence type="ECO:0000256" key="1">
    <source>
        <dbReference type="SAM" id="Phobius"/>
    </source>
</evidence>
<dbReference type="AlphaFoldDB" id="A0AAV5HKN4"/>
<dbReference type="EMBL" id="BPVZ01000001">
    <property type="protein sequence ID" value="GKU85525.1"/>
    <property type="molecule type" value="Genomic_DNA"/>
</dbReference>
<reference evidence="2 3" key="1">
    <citation type="journal article" date="2021" name="Commun. Biol.">
        <title>The genome of Shorea leprosula (Dipterocarpaceae) highlights the ecological relevance of drought in aseasonal tropical rainforests.</title>
        <authorList>
            <person name="Ng K.K.S."/>
            <person name="Kobayashi M.J."/>
            <person name="Fawcett J.A."/>
            <person name="Hatakeyama M."/>
            <person name="Paape T."/>
            <person name="Ng C.H."/>
            <person name="Ang C.C."/>
            <person name="Tnah L.H."/>
            <person name="Lee C.T."/>
            <person name="Nishiyama T."/>
            <person name="Sese J."/>
            <person name="O'Brien M.J."/>
            <person name="Copetti D."/>
            <person name="Mohd Noor M.I."/>
            <person name="Ong R.C."/>
            <person name="Putra M."/>
            <person name="Sireger I.Z."/>
            <person name="Indrioko S."/>
            <person name="Kosugi Y."/>
            <person name="Izuno A."/>
            <person name="Isagi Y."/>
            <person name="Lee S.L."/>
            <person name="Shimizu K.K."/>
        </authorList>
    </citation>
    <scope>NUCLEOTIDE SEQUENCE [LARGE SCALE GENOMIC DNA]</scope>
    <source>
        <strain evidence="2">214</strain>
    </source>
</reference>
<keyword evidence="1" id="KW-0472">Membrane</keyword>
<dbReference type="PANTHER" id="PTHR33116">
    <property type="entry name" value="REVERSE TRANSCRIPTASE ZINC-BINDING DOMAIN-CONTAINING PROTEIN-RELATED-RELATED"/>
    <property type="match status" value="1"/>
</dbReference>
<gene>
    <name evidence="2" type="ORF">SLEP1_g191</name>
</gene>
<dbReference type="Proteomes" id="UP001054252">
    <property type="component" value="Unassembled WGS sequence"/>
</dbReference>
<keyword evidence="1" id="KW-0812">Transmembrane</keyword>
<protein>
    <submittedName>
        <fullName evidence="2">Uncharacterized protein</fullName>
    </submittedName>
</protein>
<evidence type="ECO:0000313" key="3">
    <source>
        <dbReference type="Proteomes" id="UP001054252"/>
    </source>
</evidence>
<organism evidence="2 3">
    <name type="scientific">Rubroshorea leprosula</name>
    <dbReference type="NCBI Taxonomy" id="152421"/>
    <lineage>
        <taxon>Eukaryota</taxon>
        <taxon>Viridiplantae</taxon>
        <taxon>Streptophyta</taxon>
        <taxon>Embryophyta</taxon>
        <taxon>Tracheophyta</taxon>
        <taxon>Spermatophyta</taxon>
        <taxon>Magnoliopsida</taxon>
        <taxon>eudicotyledons</taxon>
        <taxon>Gunneridae</taxon>
        <taxon>Pentapetalae</taxon>
        <taxon>rosids</taxon>
        <taxon>malvids</taxon>
        <taxon>Malvales</taxon>
        <taxon>Dipterocarpaceae</taxon>
        <taxon>Rubroshorea</taxon>
    </lineage>
</organism>
<keyword evidence="1" id="KW-1133">Transmembrane helix</keyword>
<evidence type="ECO:0000313" key="2">
    <source>
        <dbReference type="EMBL" id="GKU85525.1"/>
    </source>
</evidence>
<proteinExistence type="predicted"/>
<comment type="caution">
    <text evidence="2">The sequence shown here is derived from an EMBL/GenBank/DDBJ whole genome shotgun (WGS) entry which is preliminary data.</text>
</comment>
<name>A0AAV5HKN4_9ROSI</name>
<sequence length="347" mass="41066">MHSEDLRVSVGTKNQLRKKSADGVEEDWKKKMAYNLHYKEGELPFKYLGIPIGGNHRKLAMWQPLVNSFKKKLTSWKGQNLLLGGWVMLINSVLSSLPVFLMSAYLLPKDILYSLDRIHRNFLWEGKGEGKKTNWVSWERVCKPKEEGGLGIRDLRKFNVALMGKWLGRLANMEEGLWKSVIEGKYGVIGWHWLEWVRDGRNIGSLWWRDIQSLKTGEGVNVRWLWEGFRLKIREGKGISFWWDVWCRKECLANKFPILYSLLTRKDKECHEMGNVDQGKWKWNLTWRRNLFVGEEEAAREMKRKTEDVKITPGHPNRWEWIHSRESQSSTKRAYQMLSMQRRELES</sequence>
<accession>A0AAV5HKN4</accession>
<dbReference type="PANTHER" id="PTHR33116:SF78">
    <property type="entry name" value="OS12G0587133 PROTEIN"/>
    <property type="match status" value="1"/>
</dbReference>
<keyword evidence="3" id="KW-1185">Reference proteome</keyword>
<feature type="transmembrane region" description="Helical" evidence="1">
    <location>
        <begin position="81"/>
        <end position="107"/>
    </location>
</feature>